<dbReference type="InterPro" id="IPR041268">
    <property type="entry name" value="HU-CCDC81_bac_2"/>
</dbReference>
<gene>
    <name evidence="2" type="ORF">NG653_05340</name>
</gene>
<name>A0ABT1AY13_9FLAO</name>
<dbReference type="Pfam" id="PF05036">
    <property type="entry name" value="SPOR"/>
    <property type="match status" value="1"/>
</dbReference>
<comment type="caution">
    <text evidence="2">The sequence shown here is derived from an EMBL/GenBank/DDBJ whole genome shotgun (WGS) entry which is preliminary data.</text>
</comment>
<keyword evidence="3" id="KW-1185">Reference proteome</keyword>
<dbReference type="Gene3D" id="3.30.70.1070">
    <property type="entry name" value="Sporulation related repeat"/>
    <property type="match status" value="1"/>
</dbReference>
<accession>A0ABT1AY13</accession>
<dbReference type="Pfam" id="PF18175">
    <property type="entry name" value="HU-CCDC81_bac_2"/>
    <property type="match status" value="1"/>
</dbReference>
<sequence length="326" mass="36391">MPGLLNFHIFAIVALEKHIATLLYRYQCVVVPGFGAFLSQIKPATLQRESNTFHPPSKALSFNAQLRSNDGLLVSHIAQASGKSFEEAMEEVNDRCTSWKQQLEAEGKLELPGLGILRLNSEKKMVFQPDTEVNYLMSAFGLGPVIASPVLREVLKEEVQELEEHIPFSITPETRSIPGLRPMMKYAAIVLLALATSIGGYSYYRQQENATELARQQAQQEVSKTIQEATFFSVEPLELPSVTLEVTQKQQGIHHIVAGAFRFRENAEKKIGALRAKGYPARYLGENAYGLHQVVYASYSDPQEALDSLRAIRGKESPDAWLLSQR</sequence>
<evidence type="ECO:0000259" key="1">
    <source>
        <dbReference type="PROSITE" id="PS51724"/>
    </source>
</evidence>
<organism evidence="2 3">
    <name type="scientific">Robiginitalea marina</name>
    <dbReference type="NCBI Taxonomy" id="2954105"/>
    <lineage>
        <taxon>Bacteria</taxon>
        <taxon>Pseudomonadati</taxon>
        <taxon>Bacteroidota</taxon>
        <taxon>Flavobacteriia</taxon>
        <taxon>Flavobacteriales</taxon>
        <taxon>Flavobacteriaceae</taxon>
        <taxon>Robiginitalea</taxon>
    </lineage>
</organism>
<dbReference type="InterPro" id="IPR040495">
    <property type="entry name" value="HU-CCDC81_bac_1"/>
</dbReference>
<evidence type="ECO:0000313" key="2">
    <source>
        <dbReference type="EMBL" id="MCO5724268.1"/>
    </source>
</evidence>
<dbReference type="PROSITE" id="PS51724">
    <property type="entry name" value="SPOR"/>
    <property type="match status" value="1"/>
</dbReference>
<dbReference type="RefSeq" id="WP_252740647.1">
    <property type="nucleotide sequence ID" value="NZ_JAMXIB010000003.1"/>
</dbReference>
<reference evidence="2 3" key="1">
    <citation type="submission" date="2022-06" db="EMBL/GenBank/DDBJ databases">
        <authorList>
            <person name="Xuan X."/>
        </authorList>
    </citation>
    <scope>NUCLEOTIDE SEQUENCE [LARGE SCALE GENOMIC DNA]</scope>
    <source>
        <strain evidence="2 3">2V75</strain>
    </source>
</reference>
<proteinExistence type="predicted"/>
<dbReference type="EMBL" id="JAMXIB010000003">
    <property type="protein sequence ID" value="MCO5724268.1"/>
    <property type="molecule type" value="Genomic_DNA"/>
</dbReference>
<feature type="domain" description="SPOR" evidence="1">
    <location>
        <begin position="248"/>
        <end position="325"/>
    </location>
</feature>
<dbReference type="InterPro" id="IPR036680">
    <property type="entry name" value="SPOR-like_sf"/>
</dbReference>
<dbReference type="InterPro" id="IPR007730">
    <property type="entry name" value="SPOR-like_dom"/>
</dbReference>
<dbReference type="SUPFAM" id="SSF110997">
    <property type="entry name" value="Sporulation related repeat"/>
    <property type="match status" value="1"/>
</dbReference>
<protein>
    <submittedName>
        <fullName evidence="2">SPOR domain-containing protein</fullName>
    </submittedName>
</protein>
<dbReference type="Pfam" id="PF18174">
    <property type="entry name" value="HU-CCDC81_bac_1"/>
    <property type="match status" value="1"/>
</dbReference>
<dbReference type="Proteomes" id="UP001206312">
    <property type="component" value="Unassembled WGS sequence"/>
</dbReference>
<evidence type="ECO:0000313" key="3">
    <source>
        <dbReference type="Proteomes" id="UP001206312"/>
    </source>
</evidence>